<dbReference type="eggNOG" id="ENOG502TIC8">
    <property type="taxonomic scope" value="Eukaryota"/>
</dbReference>
<organism evidence="2">
    <name type="scientific">Caenorhabditis brenneri</name>
    <name type="common">Nematode worm</name>
    <dbReference type="NCBI Taxonomy" id="135651"/>
    <lineage>
        <taxon>Eukaryota</taxon>
        <taxon>Metazoa</taxon>
        <taxon>Ecdysozoa</taxon>
        <taxon>Nematoda</taxon>
        <taxon>Chromadorea</taxon>
        <taxon>Rhabditida</taxon>
        <taxon>Rhabditina</taxon>
        <taxon>Rhabditomorpha</taxon>
        <taxon>Rhabditoidea</taxon>
        <taxon>Rhabditidae</taxon>
        <taxon>Peloderinae</taxon>
        <taxon>Caenorhabditis</taxon>
    </lineage>
</organism>
<evidence type="ECO:0000313" key="1">
    <source>
        <dbReference type="EMBL" id="EGT37557.1"/>
    </source>
</evidence>
<accession>G0NU17</accession>
<proteinExistence type="predicted"/>
<name>G0NU17_CAEBE</name>
<dbReference type="OMA" id="DYMNSND"/>
<dbReference type="EMBL" id="GL379946">
    <property type="protein sequence ID" value="EGT37557.1"/>
    <property type="molecule type" value="Genomic_DNA"/>
</dbReference>
<evidence type="ECO:0000313" key="2">
    <source>
        <dbReference type="Proteomes" id="UP000008068"/>
    </source>
</evidence>
<keyword evidence="2" id="KW-1185">Reference proteome</keyword>
<gene>
    <name evidence="1" type="ORF">CAEBREN_09058</name>
</gene>
<dbReference type="InParanoid" id="G0NU17"/>
<dbReference type="Proteomes" id="UP000008068">
    <property type="component" value="Unassembled WGS sequence"/>
</dbReference>
<protein>
    <submittedName>
        <fullName evidence="1">Uncharacterized protein</fullName>
    </submittedName>
</protein>
<dbReference type="FunCoup" id="G0NU17">
    <property type="interactions" value="1049"/>
</dbReference>
<reference evidence="2" key="1">
    <citation type="submission" date="2011-07" db="EMBL/GenBank/DDBJ databases">
        <authorList>
            <consortium name="Caenorhabditis brenneri Sequencing and Analysis Consortium"/>
            <person name="Wilson R.K."/>
        </authorList>
    </citation>
    <scope>NUCLEOTIDE SEQUENCE [LARGE SCALE GENOMIC DNA]</scope>
    <source>
        <strain evidence="2">PB2801</strain>
    </source>
</reference>
<dbReference type="HOGENOM" id="CLU_2063665_0_0_1"/>
<sequence length="123" mass="13531">MSQALCKTVSCYGQTICHEVEIGCNNGTALCTMKVPQCSDKSIEDYEKELIDSRSIELLVQKPDYMNSNDKDVLCQGINCYGMNTCTIVRVPCIDDPTCINYLPFCDDSPIPSTTLTILSIGS</sequence>
<dbReference type="AlphaFoldDB" id="G0NU17"/>
<dbReference type="OrthoDB" id="5823359at2759"/>